<reference evidence="2" key="2">
    <citation type="submission" date="2020-11" db="EMBL/GenBank/DDBJ databases">
        <authorList>
            <person name="McCartney M.A."/>
            <person name="Auch B."/>
            <person name="Kono T."/>
            <person name="Mallez S."/>
            <person name="Becker A."/>
            <person name="Gohl D.M."/>
            <person name="Silverstein K.A.T."/>
            <person name="Koren S."/>
            <person name="Bechman K.B."/>
            <person name="Herman A."/>
            <person name="Abrahante J.E."/>
            <person name="Garbe J."/>
        </authorList>
    </citation>
    <scope>NUCLEOTIDE SEQUENCE</scope>
    <source>
        <strain evidence="2">Duluth1</strain>
        <tissue evidence="2">Whole animal</tissue>
    </source>
</reference>
<dbReference type="EMBL" id="JAIWYP010000005">
    <property type="protein sequence ID" value="KAH3823125.1"/>
    <property type="molecule type" value="Genomic_DNA"/>
</dbReference>
<evidence type="ECO:0000256" key="1">
    <source>
        <dbReference type="SAM" id="Coils"/>
    </source>
</evidence>
<gene>
    <name evidence="2" type="ORF">DPMN_124924</name>
</gene>
<dbReference type="Proteomes" id="UP000828390">
    <property type="component" value="Unassembled WGS sequence"/>
</dbReference>
<keyword evidence="1" id="KW-0175">Coiled coil</keyword>
<keyword evidence="3" id="KW-1185">Reference proteome</keyword>
<name>A0A9D4GWX1_DREPO</name>
<dbReference type="AlphaFoldDB" id="A0A9D4GWX1"/>
<reference evidence="2" key="1">
    <citation type="journal article" date="2019" name="bioRxiv">
        <title>The Genome of the Zebra Mussel, Dreissena polymorpha: A Resource for Invasive Species Research.</title>
        <authorList>
            <person name="McCartney M.A."/>
            <person name="Auch B."/>
            <person name="Kono T."/>
            <person name="Mallez S."/>
            <person name="Zhang Y."/>
            <person name="Obille A."/>
            <person name="Becker A."/>
            <person name="Abrahante J.E."/>
            <person name="Garbe J."/>
            <person name="Badalamenti J.P."/>
            <person name="Herman A."/>
            <person name="Mangelson H."/>
            <person name="Liachko I."/>
            <person name="Sullivan S."/>
            <person name="Sone E.D."/>
            <person name="Koren S."/>
            <person name="Silverstein K.A.T."/>
            <person name="Beckman K.B."/>
            <person name="Gohl D.M."/>
        </authorList>
    </citation>
    <scope>NUCLEOTIDE SEQUENCE</scope>
    <source>
        <strain evidence="2">Duluth1</strain>
        <tissue evidence="2">Whole animal</tissue>
    </source>
</reference>
<protein>
    <submittedName>
        <fullName evidence="2">Uncharacterized protein</fullName>
    </submittedName>
</protein>
<accession>A0A9D4GWX1</accession>
<sequence>MADDRQATLLEELEAMRRENEALAERCDTLALERHLELFKRANMRAGLCTPVPERETPVHQSKANEFERNITLKETPLKPLSIVKAATYDGQSSCADMRLSVKQSRPVSLNDAIRYAVELKAFYRAERTKSDDHVSAVATDGNKAMKQMDELQKMVDMLNKRLSQFTKMKKPLRSQPAYDTSDDGRASVKYEASIKRKTVVLKGDTNGNQSTVMPITKKSLRSQADVQCRHYSGVSEEVSLKPDAQRGFMNVTTCNETSVTSGLPIKARGRASGKKELIVKVQAATEAYLQKRKIVITNEEAIKMLSIRSRTAENRAAAFEKGSVALICFERGSEALQKSGVAPRHAKTAWIKHYAREAVSDSVTGEWSACLGEICGGTANLGDIIIGYDNGGFVFSVEYEPC</sequence>
<evidence type="ECO:0000313" key="3">
    <source>
        <dbReference type="Proteomes" id="UP000828390"/>
    </source>
</evidence>
<evidence type="ECO:0000313" key="2">
    <source>
        <dbReference type="EMBL" id="KAH3823125.1"/>
    </source>
</evidence>
<proteinExistence type="predicted"/>
<organism evidence="2 3">
    <name type="scientific">Dreissena polymorpha</name>
    <name type="common">Zebra mussel</name>
    <name type="synonym">Mytilus polymorpha</name>
    <dbReference type="NCBI Taxonomy" id="45954"/>
    <lineage>
        <taxon>Eukaryota</taxon>
        <taxon>Metazoa</taxon>
        <taxon>Spiralia</taxon>
        <taxon>Lophotrochozoa</taxon>
        <taxon>Mollusca</taxon>
        <taxon>Bivalvia</taxon>
        <taxon>Autobranchia</taxon>
        <taxon>Heteroconchia</taxon>
        <taxon>Euheterodonta</taxon>
        <taxon>Imparidentia</taxon>
        <taxon>Neoheterodontei</taxon>
        <taxon>Myida</taxon>
        <taxon>Dreissenoidea</taxon>
        <taxon>Dreissenidae</taxon>
        <taxon>Dreissena</taxon>
    </lineage>
</organism>
<feature type="coiled-coil region" evidence="1">
    <location>
        <begin position="6"/>
        <end position="33"/>
    </location>
</feature>
<comment type="caution">
    <text evidence="2">The sequence shown here is derived from an EMBL/GenBank/DDBJ whole genome shotgun (WGS) entry which is preliminary data.</text>
</comment>
<feature type="coiled-coil region" evidence="1">
    <location>
        <begin position="142"/>
        <end position="169"/>
    </location>
</feature>